<comment type="caution">
    <text evidence="2">The sequence shown here is derived from an EMBL/GenBank/DDBJ whole genome shotgun (WGS) entry which is preliminary data.</text>
</comment>
<name>A0A8J4DMB6_9ACTN</name>
<sequence>MRGGAGDAEEFGAGTRVVARPLEEPQLAAQQDPGAGGTDPGQVEPAFAPVVPGGLPVAGLVGQVVLLAQAHRAVLPGPGERLVAPAGGRAGRDDGGRTQFDQGFDRGLVGGDAVGPPRGVDLGIGGQPRRERHLGQHDHVRPRRGDVLGERGQGGGPVRVADVELAGGDANDLAHAAASLRSPAP</sequence>
<feature type="compositionally biased region" description="Basic and acidic residues" evidence="1">
    <location>
        <begin position="133"/>
        <end position="149"/>
    </location>
</feature>
<evidence type="ECO:0000313" key="3">
    <source>
        <dbReference type="Proteomes" id="UP000619260"/>
    </source>
</evidence>
<proteinExistence type="predicted"/>
<gene>
    <name evidence="2" type="ORF">Val02_05010</name>
</gene>
<feature type="region of interest" description="Disordered" evidence="1">
    <location>
        <begin position="1"/>
        <end position="47"/>
    </location>
</feature>
<dbReference type="AlphaFoldDB" id="A0A8J4DMB6"/>
<organism evidence="2 3">
    <name type="scientific">Virgisporangium aliadipatigenens</name>
    <dbReference type="NCBI Taxonomy" id="741659"/>
    <lineage>
        <taxon>Bacteria</taxon>
        <taxon>Bacillati</taxon>
        <taxon>Actinomycetota</taxon>
        <taxon>Actinomycetes</taxon>
        <taxon>Micromonosporales</taxon>
        <taxon>Micromonosporaceae</taxon>
        <taxon>Virgisporangium</taxon>
    </lineage>
</organism>
<protein>
    <submittedName>
        <fullName evidence="2">Uncharacterized protein</fullName>
    </submittedName>
</protein>
<reference evidence="2" key="1">
    <citation type="submission" date="2021-01" db="EMBL/GenBank/DDBJ databases">
        <title>Whole genome shotgun sequence of Virgisporangium aliadipatigenens NBRC 105644.</title>
        <authorList>
            <person name="Komaki H."/>
            <person name="Tamura T."/>
        </authorList>
    </citation>
    <scope>NUCLEOTIDE SEQUENCE</scope>
    <source>
        <strain evidence="2">NBRC 105644</strain>
    </source>
</reference>
<accession>A0A8J4DMB6</accession>
<evidence type="ECO:0000256" key="1">
    <source>
        <dbReference type="SAM" id="MobiDB-lite"/>
    </source>
</evidence>
<keyword evidence="3" id="KW-1185">Reference proteome</keyword>
<dbReference type="EMBL" id="BOPF01000002">
    <property type="protein sequence ID" value="GIJ43615.1"/>
    <property type="molecule type" value="Genomic_DNA"/>
</dbReference>
<evidence type="ECO:0000313" key="2">
    <source>
        <dbReference type="EMBL" id="GIJ43615.1"/>
    </source>
</evidence>
<dbReference type="Proteomes" id="UP000619260">
    <property type="component" value="Unassembled WGS sequence"/>
</dbReference>
<feature type="region of interest" description="Disordered" evidence="1">
    <location>
        <begin position="79"/>
        <end position="159"/>
    </location>
</feature>